<evidence type="ECO:0000256" key="5">
    <source>
        <dbReference type="ARBA" id="ARBA00022825"/>
    </source>
</evidence>
<reference evidence="11" key="1">
    <citation type="journal article" date="2021" name="IMA Fungus">
        <title>Genomic characterization of three marine fungi, including Emericellopsis atlantica sp. nov. with signatures of a generalist lifestyle and marine biomass degradation.</title>
        <authorList>
            <person name="Hagestad O.C."/>
            <person name="Hou L."/>
            <person name="Andersen J.H."/>
            <person name="Hansen E.H."/>
            <person name="Altermark B."/>
            <person name="Li C."/>
            <person name="Kuhnert E."/>
            <person name="Cox R.J."/>
            <person name="Crous P.W."/>
            <person name="Spatafora J.W."/>
            <person name="Lail K."/>
            <person name="Amirebrahimi M."/>
            <person name="Lipzen A."/>
            <person name="Pangilinan J."/>
            <person name="Andreopoulos W."/>
            <person name="Hayes R.D."/>
            <person name="Ng V."/>
            <person name="Grigoriev I.V."/>
            <person name="Jackson S.A."/>
            <person name="Sutton T.D.S."/>
            <person name="Dobson A.D.W."/>
            <person name="Rama T."/>
        </authorList>
    </citation>
    <scope>NUCLEOTIDE SEQUENCE</scope>
    <source>
        <strain evidence="11">TS7</strain>
    </source>
</reference>
<dbReference type="CDD" id="cd04077">
    <property type="entry name" value="Peptidases_S8_PCSK9_ProteinaseK_like"/>
    <property type="match status" value="1"/>
</dbReference>
<dbReference type="InterPro" id="IPR037045">
    <property type="entry name" value="S8pro/Inhibitor_I9_sf"/>
</dbReference>
<feature type="active site" description="Charge relay system" evidence="6">
    <location>
        <position position="175"/>
    </location>
</feature>
<dbReference type="PROSITE" id="PS00138">
    <property type="entry name" value="SUBTILASE_SER"/>
    <property type="match status" value="1"/>
</dbReference>
<dbReference type="InterPro" id="IPR000209">
    <property type="entry name" value="Peptidase_S8/S53_dom"/>
</dbReference>
<dbReference type="GeneID" id="70293345"/>
<dbReference type="InterPro" id="IPR036852">
    <property type="entry name" value="Peptidase_S8/S53_dom_sf"/>
</dbReference>
<keyword evidence="4 6" id="KW-0378">Hydrolase</keyword>
<keyword evidence="3 8" id="KW-0732">Signal</keyword>
<evidence type="ECO:0000256" key="1">
    <source>
        <dbReference type="ARBA" id="ARBA00011073"/>
    </source>
</evidence>
<dbReference type="InterPro" id="IPR034193">
    <property type="entry name" value="PCSK9_ProteinaseK-like"/>
</dbReference>
<dbReference type="InterPro" id="IPR022398">
    <property type="entry name" value="Peptidase_S8_His-AS"/>
</dbReference>
<dbReference type="RefSeq" id="XP_046115264.1">
    <property type="nucleotide sequence ID" value="XM_046262442.1"/>
</dbReference>
<keyword evidence="2 6" id="KW-0645">Protease</keyword>
<evidence type="ECO:0000256" key="8">
    <source>
        <dbReference type="SAM" id="SignalP"/>
    </source>
</evidence>
<evidence type="ECO:0000259" key="10">
    <source>
        <dbReference type="Pfam" id="PF05922"/>
    </source>
</evidence>
<gene>
    <name evidence="11" type="ORF">F5Z01DRAFT_639487</name>
</gene>
<dbReference type="PROSITE" id="PS00136">
    <property type="entry name" value="SUBTILASE_ASP"/>
    <property type="match status" value="1"/>
</dbReference>
<dbReference type="PANTHER" id="PTHR43806">
    <property type="entry name" value="PEPTIDASE S8"/>
    <property type="match status" value="1"/>
</dbReference>
<dbReference type="PRINTS" id="PR00723">
    <property type="entry name" value="SUBTILISIN"/>
</dbReference>
<dbReference type="Pfam" id="PF05922">
    <property type="entry name" value="Inhibitor_I9"/>
    <property type="match status" value="1"/>
</dbReference>
<evidence type="ECO:0000256" key="7">
    <source>
        <dbReference type="RuleBase" id="RU003355"/>
    </source>
</evidence>
<proteinExistence type="inferred from homology"/>
<protein>
    <submittedName>
        <fullName evidence="11">Subtilisin-like serine protease</fullName>
    </submittedName>
</protein>
<dbReference type="OrthoDB" id="206201at2759"/>
<dbReference type="AlphaFoldDB" id="A0A9P8CLT0"/>
<dbReference type="Gene3D" id="3.40.50.200">
    <property type="entry name" value="Peptidase S8/S53 domain"/>
    <property type="match status" value="1"/>
</dbReference>
<comment type="similarity">
    <text evidence="1 6 7">Belongs to the peptidase S8 family.</text>
</comment>
<dbReference type="Proteomes" id="UP000887229">
    <property type="component" value="Unassembled WGS sequence"/>
</dbReference>
<comment type="caution">
    <text evidence="11">The sequence shown here is derived from an EMBL/GenBank/DDBJ whole genome shotgun (WGS) entry which is preliminary data.</text>
</comment>
<dbReference type="Pfam" id="PF00082">
    <property type="entry name" value="Peptidase_S8"/>
    <property type="match status" value="1"/>
</dbReference>
<keyword evidence="5 6" id="KW-0720">Serine protease</keyword>
<evidence type="ECO:0000313" key="11">
    <source>
        <dbReference type="EMBL" id="KAG9251340.1"/>
    </source>
</evidence>
<evidence type="ECO:0000259" key="9">
    <source>
        <dbReference type="Pfam" id="PF00082"/>
    </source>
</evidence>
<dbReference type="PROSITE" id="PS51892">
    <property type="entry name" value="SUBTILASE"/>
    <property type="match status" value="1"/>
</dbReference>
<evidence type="ECO:0000256" key="4">
    <source>
        <dbReference type="ARBA" id="ARBA00022801"/>
    </source>
</evidence>
<dbReference type="InterPro" id="IPR050131">
    <property type="entry name" value="Peptidase_S8_subtilisin-like"/>
</dbReference>
<dbReference type="FunFam" id="3.40.50.200:FF:000014">
    <property type="entry name" value="Proteinase K"/>
    <property type="match status" value="1"/>
</dbReference>
<dbReference type="Gene3D" id="3.30.70.80">
    <property type="entry name" value="Peptidase S8 propeptide/proteinase inhibitor I9"/>
    <property type="match status" value="1"/>
</dbReference>
<feature type="active site" description="Charge relay system" evidence="6">
    <location>
        <position position="330"/>
    </location>
</feature>
<dbReference type="PROSITE" id="PS00137">
    <property type="entry name" value="SUBTILASE_HIS"/>
    <property type="match status" value="1"/>
</dbReference>
<dbReference type="SUPFAM" id="SSF52743">
    <property type="entry name" value="Subtilisin-like"/>
    <property type="match status" value="1"/>
</dbReference>
<dbReference type="SUPFAM" id="SSF54897">
    <property type="entry name" value="Protease propeptides/inhibitors"/>
    <property type="match status" value="1"/>
</dbReference>
<accession>A0A9P8CLT0</accession>
<dbReference type="GO" id="GO:0004252">
    <property type="term" value="F:serine-type endopeptidase activity"/>
    <property type="evidence" value="ECO:0007669"/>
    <property type="project" value="UniProtKB-UniRule"/>
</dbReference>
<evidence type="ECO:0000256" key="6">
    <source>
        <dbReference type="PROSITE-ProRule" id="PRU01240"/>
    </source>
</evidence>
<evidence type="ECO:0000256" key="2">
    <source>
        <dbReference type="ARBA" id="ARBA00022670"/>
    </source>
</evidence>
<evidence type="ECO:0000256" key="3">
    <source>
        <dbReference type="ARBA" id="ARBA00022729"/>
    </source>
</evidence>
<sequence length="387" mass="39596">MRLSVLFAILPVVLGAPAAKRSEPAPLHKRDDAIKGQYIVKFKDIVAMSAVDETVSGLSVEPEHVYETLIRGFSGKLDEETVEALRANPDVDFVEEDAMVSIEAYVTQSGAPWGLARLSSRSRGSSSYTYDNSAGAGTCAYILDTGIDASHPEFEGRASLIANYAGGVNGDAQGHGTHVAGTIGSRTYGVAKKTSLYAVKVLGDNGSGSISGIVAGMDFVASDSRGRSCPRGVVANMSLGGGYSASLNNAAARMVDNNIFLAVAAGNDNVNAANFSPASEPSACTVGASDSSDRRSSFSNYGSLVDIFAPGSSIISTLPGGRTGSLSGTSMASPHIAGLGAYIAGLEGFPGAEALCARLRTLSTKNVLSNVGSGSPNYLAFNGNPSG</sequence>
<dbReference type="InterPro" id="IPR023828">
    <property type="entry name" value="Peptidase_S8_Ser-AS"/>
</dbReference>
<name>A0A9P8CLT0_9HYPO</name>
<dbReference type="InterPro" id="IPR023827">
    <property type="entry name" value="Peptidase_S8_Asp-AS"/>
</dbReference>
<dbReference type="InterPro" id="IPR015500">
    <property type="entry name" value="Peptidase_S8_subtilisin-rel"/>
</dbReference>
<feature type="domain" description="Peptidase S8/S53" evidence="9">
    <location>
        <begin position="142"/>
        <end position="344"/>
    </location>
</feature>
<feature type="chain" id="PRO_5040359671" evidence="8">
    <location>
        <begin position="16"/>
        <end position="387"/>
    </location>
</feature>
<dbReference type="GO" id="GO:0005576">
    <property type="term" value="C:extracellular region"/>
    <property type="evidence" value="ECO:0007669"/>
    <property type="project" value="UniProtKB-ARBA"/>
</dbReference>
<dbReference type="InterPro" id="IPR010259">
    <property type="entry name" value="S8pro/Inhibitor_I9"/>
</dbReference>
<organism evidence="11 12">
    <name type="scientific">Emericellopsis atlantica</name>
    <dbReference type="NCBI Taxonomy" id="2614577"/>
    <lineage>
        <taxon>Eukaryota</taxon>
        <taxon>Fungi</taxon>
        <taxon>Dikarya</taxon>
        <taxon>Ascomycota</taxon>
        <taxon>Pezizomycotina</taxon>
        <taxon>Sordariomycetes</taxon>
        <taxon>Hypocreomycetidae</taxon>
        <taxon>Hypocreales</taxon>
        <taxon>Bionectriaceae</taxon>
        <taxon>Emericellopsis</taxon>
    </lineage>
</organism>
<keyword evidence="12" id="KW-1185">Reference proteome</keyword>
<feature type="domain" description="Inhibitor I9" evidence="10">
    <location>
        <begin position="38"/>
        <end position="102"/>
    </location>
</feature>
<evidence type="ECO:0000313" key="12">
    <source>
        <dbReference type="Proteomes" id="UP000887229"/>
    </source>
</evidence>
<dbReference type="PANTHER" id="PTHR43806:SF58">
    <property type="entry name" value="ALKALINE PROTEASE 1-RELATED"/>
    <property type="match status" value="1"/>
</dbReference>
<dbReference type="EMBL" id="MU251269">
    <property type="protein sequence ID" value="KAG9251340.1"/>
    <property type="molecule type" value="Genomic_DNA"/>
</dbReference>
<feature type="active site" description="Charge relay system" evidence="6">
    <location>
        <position position="144"/>
    </location>
</feature>
<feature type="signal peptide" evidence="8">
    <location>
        <begin position="1"/>
        <end position="15"/>
    </location>
</feature>
<dbReference type="GO" id="GO:0006508">
    <property type="term" value="P:proteolysis"/>
    <property type="evidence" value="ECO:0007669"/>
    <property type="project" value="UniProtKB-KW"/>
</dbReference>